<proteinExistence type="predicted"/>
<dbReference type="PANTHER" id="PTHR39550:SF1">
    <property type="entry name" value="SLL0658 PROTEIN"/>
    <property type="match status" value="1"/>
</dbReference>
<keyword evidence="2" id="KW-1185">Reference proteome</keyword>
<dbReference type="EMBL" id="NRRV01000024">
    <property type="protein sequence ID" value="MBK1631293.1"/>
    <property type="molecule type" value="Genomic_DNA"/>
</dbReference>
<dbReference type="RefSeq" id="WP_200237289.1">
    <property type="nucleotide sequence ID" value="NZ_NRRV01000024.1"/>
</dbReference>
<reference evidence="1 2" key="1">
    <citation type="journal article" date="2020" name="Microorganisms">
        <title>Osmotic Adaptation and Compatible Solute Biosynthesis of Phototrophic Bacteria as Revealed from Genome Analyses.</title>
        <authorList>
            <person name="Imhoff J.F."/>
            <person name="Rahn T."/>
            <person name="Kunzel S."/>
            <person name="Keller A."/>
            <person name="Neulinger S.C."/>
        </authorList>
    </citation>
    <scope>NUCLEOTIDE SEQUENCE [LARGE SCALE GENOMIC DNA]</scope>
    <source>
        <strain evidence="1 2">DSM 6210</strain>
    </source>
</reference>
<sequence>MARLVLTDASPLIGLSRVDGLGWLESLFGVVWLPPRVRDEVLPGLGRDDERMIAAGLNAGWLKVHTEVPTAPPLPDLDEGEAACIRIAVAQPEPCLLLMDERTGRAIAAEHGLRVAGTAAVIGLARQRGLIPSAREVFVRLHASDFRLAPTVIKAVLRRVGE</sequence>
<protein>
    <submittedName>
        <fullName evidence="1">DUF3368 domain-containing protein</fullName>
    </submittedName>
</protein>
<evidence type="ECO:0000313" key="1">
    <source>
        <dbReference type="EMBL" id="MBK1631293.1"/>
    </source>
</evidence>
<dbReference type="Pfam" id="PF11848">
    <property type="entry name" value="DUF3368"/>
    <property type="match status" value="1"/>
</dbReference>
<accession>A0ABS1CHC2</accession>
<name>A0ABS1CHC2_9GAMM</name>
<dbReference type="InterPro" id="IPR021799">
    <property type="entry name" value="PIN-like_prokaryotic"/>
</dbReference>
<comment type="caution">
    <text evidence="1">The sequence shown here is derived from an EMBL/GenBank/DDBJ whole genome shotgun (WGS) entry which is preliminary data.</text>
</comment>
<gene>
    <name evidence="1" type="ORF">CKO31_11190</name>
</gene>
<dbReference type="Proteomes" id="UP000748752">
    <property type="component" value="Unassembled WGS sequence"/>
</dbReference>
<organism evidence="1 2">
    <name type="scientific">Thiohalocapsa halophila</name>
    <dbReference type="NCBI Taxonomy" id="69359"/>
    <lineage>
        <taxon>Bacteria</taxon>
        <taxon>Pseudomonadati</taxon>
        <taxon>Pseudomonadota</taxon>
        <taxon>Gammaproteobacteria</taxon>
        <taxon>Chromatiales</taxon>
        <taxon>Chromatiaceae</taxon>
        <taxon>Thiohalocapsa</taxon>
    </lineage>
</organism>
<evidence type="ECO:0000313" key="2">
    <source>
        <dbReference type="Proteomes" id="UP000748752"/>
    </source>
</evidence>
<dbReference type="PANTHER" id="PTHR39550">
    <property type="entry name" value="SLL0658 PROTEIN"/>
    <property type="match status" value="1"/>
</dbReference>